<accession>A0A0U4F3J5</accession>
<protein>
    <submittedName>
        <fullName evidence="1">Uncharacterized protein</fullName>
    </submittedName>
</protein>
<gene>
    <name evidence="1" type="ORF">AOX59_16605</name>
</gene>
<keyword evidence="2" id="KW-1185">Reference proteome</keyword>
<evidence type="ECO:0000313" key="2">
    <source>
        <dbReference type="Proteomes" id="UP000050331"/>
    </source>
</evidence>
<organism evidence="1 2">
    <name type="scientific">Lentibacillus amyloliquefaciens</name>
    <dbReference type="NCBI Taxonomy" id="1472767"/>
    <lineage>
        <taxon>Bacteria</taxon>
        <taxon>Bacillati</taxon>
        <taxon>Bacillota</taxon>
        <taxon>Bacilli</taxon>
        <taxon>Bacillales</taxon>
        <taxon>Bacillaceae</taxon>
        <taxon>Lentibacillus</taxon>
    </lineage>
</organism>
<dbReference type="Proteomes" id="UP000050331">
    <property type="component" value="Chromosome"/>
</dbReference>
<dbReference type="RefSeq" id="WP_068447170.1">
    <property type="nucleotide sequence ID" value="NZ_CP013862.1"/>
</dbReference>
<dbReference type="AlphaFoldDB" id="A0A0U4F3J5"/>
<proteinExistence type="predicted"/>
<reference evidence="1 2" key="1">
    <citation type="submission" date="2016-01" db="EMBL/GenBank/DDBJ databases">
        <title>Complete genome sequence of strain Lentibacillus amyloliquefaciens LAM0015T isolated from saline sediment.</title>
        <authorList>
            <person name="Wang J.-L."/>
            <person name="He M.-X."/>
        </authorList>
    </citation>
    <scope>NUCLEOTIDE SEQUENCE [LARGE SCALE GENOMIC DNA]</scope>
    <source>
        <strain evidence="1 2">LAM0015</strain>
    </source>
</reference>
<dbReference type="EMBL" id="CP013862">
    <property type="protein sequence ID" value="ALX50055.1"/>
    <property type="molecule type" value="Genomic_DNA"/>
</dbReference>
<dbReference type="KEGG" id="lao:AOX59_16605"/>
<name>A0A0U4F3J5_9BACI</name>
<dbReference type="OrthoDB" id="2969584at2"/>
<sequence length="119" mass="14098">MVKSTRLLLYEDYYKRLEKQIEYLSHGGTDYRLKTAELSLLVANKMKQVSPFLHLEQTENIVSHHLPNLDNERLHDVTKMLYVNAKELEKSVEKSDVFKDLVDKRMKNKKPIRLVKVKN</sequence>
<evidence type="ECO:0000313" key="1">
    <source>
        <dbReference type="EMBL" id="ALX50055.1"/>
    </source>
</evidence>